<feature type="domain" description="Stress-response A/B barrel" evidence="1">
    <location>
        <begin position="9"/>
        <end position="105"/>
    </location>
</feature>
<sequence>MKNAPSDVLVHHVYFWLHEPDSPDAREQMQRALEELSTIETIRYAHLGVPAATESRDVVDHSYTYSLMLFFDSKEDQDSYQIDSQHLQFVEENQHLWERVIVYDSVKW</sequence>
<comment type="caution">
    <text evidence="2">The sequence shown here is derived from an EMBL/GenBank/DDBJ whole genome shotgun (WGS) entry which is preliminary data.</text>
</comment>
<dbReference type="EMBL" id="BAZW01000008">
    <property type="protein sequence ID" value="GAO29346.1"/>
    <property type="molecule type" value="Genomic_DNA"/>
</dbReference>
<evidence type="ECO:0000313" key="2">
    <source>
        <dbReference type="EMBL" id="GAO29346.1"/>
    </source>
</evidence>
<reference evidence="2 3" key="1">
    <citation type="journal article" date="2015" name="Microbes Environ.">
        <title>Distribution and evolution of nitrogen fixation genes in the phylum bacteroidetes.</title>
        <authorList>
            <person name="Inoue J."/>
            <person name="Oshima K."/>
            <person name="Suda W."/>
            <person name="Sakamoto M."/>
            <person name="Iino T."/>
            <person name="Noda S."/>
            <person name="Hongoh Y."/>
            <person name="Hattori M."/>
            <person name="Ohkuma M."/>
        </authorList>
    </citation>
    <scope>NUCLEOTIDE SEQUENCE [LARGE SCALE GENOMIC DNA]</scope>
    <source>
        <strain evidence="2">JCM 15548</strain>
    </source>
</reference>
<dbReference type="AlphaFoldDB" id="A0A0E9LW35"/>
<dbReference type="SUPFAM" id="SSF54909">
    <property type="entry name" value="Dimeric alpha+beta barrel"/>
    <property type="match status" value="1"/>
</dbReference>
<name>A0A0E9LW35_9BACT</name>
<dbReference type="PROSITE" id="PS51502">
    <property type="entry name" value="S_R_A_B_BARREL"/>
    <property type="match status" value="1"/>
</dbReference>
<dbReference type="STRING" id="1236989.JCM15548_11521"/>
<organism evidence="2 3">
    <name type="scientific">Geofilum rubicundum JCM 15548</name>
    <dbReference type="NCBI Taxonomy" id="1236989"/>
    <lineage>
        <taxon>Bacteria</taxon>
        <taxon>Pseudomonadati</taxon>
        <taxon>Bacteroidota</taxon>
        <taxon>Bacteroidia</taxon>
        <taxon>Marinilabiliales</taxon>
        <taxon>Marinilabiliaceae</taxon>
        <taxon>Geofilum</taxon>
    </lineage>
</organism>
<protein>
    <recommendedName>
        <fullName evidence="1">Stress-response A/B barrel domain-containing protein</fullName>
    </recommendedName>
</protein>
<evidence type="ECO:0000313" key="3">
    <source>
        <dbReference type="Proteomes" id="UP000032900"/>
    </source>
</evidence>
<dbReference type="Proteomes" id="UP000032900">
    <property type="component" value="Unassembled WGS sequence"/>
</dbReference>
<dbReference type="InterPro" id="IPR013097">
    <property type="entry name" value="Dabb"/>
</dbReference>
<evidence type="ECO:0000259" key="1">
    <source>
        <dbReference type="PROSITE" id="PS51502"/>
    </source>
</evidence>
<keyword evidence="3" id="KW-1185">Reference proteome</keyword>
<dbReference type="InterPro" id="IPR011008">
    <property type="entry name" value="Dimeric_a/b-barrel"/>
</dbReference>
<accession>A0A0E9LW35</accession>
<dbReference type="SMART" id="SM00886">
    <property type="entry name" value="Dabb"/>
    <property type="match status" value="1"/>
</dbReference>
<proteinExistence type="predicted"/>
<dbReference type="Pfam" id="PF07876">
    <property type="entry name" value="Dabb"/>
    <property type="match status" value="1"/>
</dbReference>
<dbReference type="Gene3D" id="3.30.70.100">
    <property type="match status" value="1"/>
</dbReference>
<gene>
    <name evidence="2" type="ORF">JCM15548_11521</name>
</gene>